<dbReference type="InterPro" id="IPR024624">
    <property type="entry name" value="Pyridox_Oxase_Alr4036_FMN-bd"/>
</dbReference>
<accession>A0A6A7C4R3</accession>
<reference evidence="3" key="1">
    <citation type="journal article" date="2020" name="Stud. Mycol.">
        <title>101 Dothideomycetes genomes: a test case for predicting lifestyles and emergence of pathogens.</title>
        <authorList>
            <person name="Haridas S."/>
            <person name="Albert R."/>
            <person name="Binder M."/>
            <person name="Bloem J."/>
            <person name="Labutti K."/>
            <person name="Salamov A."/>
            <person name="Andreopoulos B."/>
            <person name="Baker S."/>
            <person name="Barry K."/>
            <person name="Bills G."/>
            <person name="Bluhm B."/>
            <person name="Cannon C."/>
            <person name="Castanera R."/>
            <person name="Culley D."/>
            <person name="Daum C."/>
            <person name="Ezra D."/>
            <person name="Gonzalez J."/>
            <person name="Henrissat B."/>
            <person name="Kuo A."/>
            <person name="Liang C."/>
            <person name="Lipzen A."/>
            <person name="Lutzoni F."/>
            <person name="Magnuson J."/>
            <person name="Mondo S."/>
            <person name="Nolan M."/>
            <person name="Ohm R."/>
            <person name="Pangilinan J."/>
            <person name="Park H.-J."/>
            <person name="Ramirez L."/>
            <person name="Alfaro M."/>
            <person name="Sun H."/>
            <person name="Tritt A."/>
            <person name="Yoshinaga Y."/>
            <person name="Zwiers L.-H."/>
            <person name="Turgeon B."/>
            <person name="Goodwin S."/>
            <person name="Spatafora J."/>
            <person name="Crous P."/>
            <person name="Grigoriev I."/>
        </authorList>
    </citation>
    <scope>NUCLEOTIDE SEQUENCE</scope>
    <source>
        <strain evidence="3">CBS 480.64</strain>
    </source>
</reference>
<keyword evidence="4" id="KW-1185">Reference proteome</keyword>
<evidence type="ECO:0000313" key="3">
    <source>
        <dbReference type="EMBL" id="KAF2862464.1"/>
    </source>
</evidence>
<dbReference type="OrthoDB" id="5394411at2759"/>
<dbReference type="EMBL" id="MU005966">
    <property type="protein sequence ID" value="KAF2862464.1"/>
    <property type="molecule type" value="Genomic_DNA"/>
</dbReference>
<dbReference type="Gene3D" id="2.30.110.10">
    <property type="entry name" value="Electron Transport, Fmn-binding Protein, Chain A"/>
    <property type="match status" value="1"/>
</dbReference>
<evidence type="ECO:0000259" key="2">
    <source>
        <dbReference type="Pfam" id="PF12766"/>
    </source>
</evidence>
<evidence type="ECO:0000256" key="1">
    <source>
        <dbReference type="SAM" id="MobiDB-lite"/>
    </source>
</evidence>
<dbReference type="AlphaFoldDB" id="A0A6A7C4R3"/>
<dbReference type="SUPFAM" id="SSF50475">
    <property type="entry name" value="FMN-binding split barrel"/>
    <property type="match status" value="1"/>
</dbReference>
<proteinExistence type="predicted"/>
<dbReference type="GO" id="GO:0010181">
    <property type="term" value="F:FMN binding"/>
    <property type="evidence" value="ECO:0007669"/>
    <property type="project" value="InterPro"/>
</dbReference>
<organism evidence="3 4">
    <name type="scientific">Piedraia hortae CBS 480.64</name>
    <dbReference type="NCBI Taxonomy" id="1314780"/>
    <lineage>
        <taxon>Eukaryota</taxon>
        <taxon>Fungi</taxon>
        <taxon>Dikarya</taxon>
        <taxon>Ascomycota</taxon>
        <taxon>Pezizomycotina</taxon>
        <taxon>Dothideomycetes</taxon>
        <taxon>Dothideomycetidae</taxon>
        <taxon>Capnodiales</taxon>
        <taxon>Piedraiaceae</taxon>
        <taxon>Piedraia</taxon>
    </lineage>
</organism>
<name>A0A6A7C4R3_9PEZI</name>
<dbReference type="PANTHER" id="PTHR28243:SF1">
    <property type="entry name" value="PYRIDOXAMINE 5'-PHOSPHATE OXIDASE ALR4036 FAMILY FMN-BINDING DOMAIN-CONTAINING PROTEIN"/>
    <property type="match status" value="1"/>
</dbReference>
<dbReference type="Proteomes" id="UP000799421">
    <property type="component" value="Unassembled WGS sequence"/>
</dbReference>
<dbReference type="PANTHER" id="PTHR28243">
    <property type="entry name" value="AGL049CP"/>
    <property type="match status" value="1"/>
</dbReference>
<dbReference type="InterPro" id="IPR012349">
    <property type="entry name" value="Split_barrel_FMN-bd"/>
</dbReference>
<feature type="compositionally biased region" description="Basic and acidic residues" evidence="1">
    <location>
        <begin position="239"/>
        <end position="250"/>
    </location>
</feature>
<feature type="domain" description="Pyridoxamine 5'-phosphate oxidase Alr4036 family FMN-binding" evidence="2">
    <location>
        <begin position="8"/>
        <end position="120"/>
    </location>
</feature>
<feature type="region of interest" description="Disordered" evidence="1">
    <location>
        <begin position="226"/>
        <end position="250"/>
    </location>
</feature>
<protein>
    <recommendedName>
        <fullName evidence="2">Pyridoxamine 5'-phosphate oxidase Alr4036 family FMN-binding domain-containing protein</fullName>
    </recommendedName>
</protein>
<dbReference type="Pfam" id="PF12766">
    <property type="entry name" value="Pyridox_oxase_2"/>
    <property type="match status" value="1"/>
</dbReference>
<sequence>MPSSNQLAPWKAPFSDDLTQFSSPEFVFSTVHCSSNPQEAYPRARYCIHRGFFASLPYDKHNSAPKNEAVYESDLPTFTTDVRMEKVGELERQSGGLCECVYWVKERMHQWRVRGRAFVLAEKGIEKDIKDALLARMREIRPSGVEDWSWEKEIVAHFGNLSPGMRGSFKAPPPGQRKDLPYDKELELGKEASINDPVARRHFRVVVIVPYFVERTDLSDPATAKRTAWEFSQGSSKGENQRWKEWETWP</sequence>
<evidence type="ECO:0000313" key="4">
    <source>
        <dbReference type="Proteomes" id="UP000799421"/>
    </source>
</evidence>
<gene>
    <name evidence="3" type="ORF">K470DRAFT_212781</name>
</gene>